<evidence type="ECO:0000313" key="1">
    <source>
        <dbReference type="EMBL" id="QMP82067.1"/>
    </source>
</evidence>
<sequence length="85" mass="9369">MNIINILIKLLSAAYTAEAKRADAKAQFNEQLSVKFADDAVRLAAQSEARIEASKHSKDEAAKHSEQADKLRAKRDEVANFLGVK</sequence>
<proteinExistence type="predicted"/>
<evidence type="ECO:0000313" key="2">
    <source>
        <dbReference type="Proteomes" id="UP000515225"/>
    </source>
</evidence>
<reference evidence="1 2" key="1">
    <citation type="submission" date="2020-06" db="EMBL/GenBank/DDBJ databases">
        <title>Complete genome sequence of Klebsiella pneumoniae phage KpV2883.</title>
        <authorList>
            <person name="Denisenko E."/>
            <person name="Kislichkina A."/>
            <person name="Verevkin V."/>
            <person name="Krasilnikova V."/>
            <person name="Volozhantsev N."/>
        </authorList>
    </citation>
    <scope>NUCLEOTIDE SEQUENCE [LARGE SCALE GENOMIC DNA]</scope>
</reference>
<dbReference type="Proteomes" id="UP000515225">
    <property type="component" value="Segment"/>
</dbReference>
<gene>
    <name evidence="1" type="ORF">kpv2883_023</name>
</gene>
<protein>
    <submittedName>
        <fullName evidence="1">Uncharacterized protein</fullName>
    </submittedName>
</protein>
<dbReference type="EMBL" id="MT682065">
    <property type="protein sequence ID" value="QMP82067.1"/>
    <property type="molecule type" value="Genomic_DNA"/>
</dbReference>
<organism evidence="1 2">
    <name type="scientific">Klebsiella virus KpV2883</name>
    <dbReference type="NCBI Taxonomy" id="2759465"/>
    <lineage>
        <taxon>Viruses</taxon>
        <taxon>Duplodnaviria</taxon>
        <taxon>Heunggongvirae</taxon>
        <taxon>Uroviricota</taxon>
        <taxon>Caudoviricetes</taxon>
        <taxon>Autographivirales</taxon>
        <taxon>Autoscriptoviridae</taxon>
        <taxon>Slopekvirinae</taxon>
        <taxon>Drulisvirus</taxon>
        <taxon>Drulisvirus KpV2883</taxon>
    </lineage>
</organism>
<keyword evidence="2" id="KW-1185">Reference proteome</keyword>
<accession>A0A7D7IJQ2</accession>
<name>A0A7D7IJQ2_9CAUD</name>